<protein>
    <submittedName>
        <fullName evidence="3">Uncharacterized protein</fullName>
    </submittedName>
</protein>
<dbReference type="Proteomes" id="UP001596180">
    <property type="component" value="Unassembled WGS sequence"/>
</dbReference>
<name>A0ABW1E1U1_9ACTN</name>
<dbReference type="InterPro" id="IPR045428">
    <property type="entry name" value="EACC1"/>
</dbReference>
<proteinExistence type="predicted"/>
<dbReference type="EMBL" id="JBHSOA010000042">
    <property type="protein sequence ID" value="MFC5853976.1"/>
    <property type="molecule type" value="Genomic_DNA"/>
</dbReference>
<feature type="region of interest" description="Disordered" evidence="1">
    <location>
        <begin position="122"/>
        <end position="165"/>
    </location>
</feature>
<keyword evidence="4" id="KW-1185">Reference proteome</keyword>
<dbReference type="Pfam" id="PF19953">
    <property type="entry name" value="EACC1"/>
    <property type="match status" value="1"/>
</dbReference>
<reference evidence="4" key="1">
    <citation type="journal article" date="2019" name="Int. J. Syst. Evol. Microbiol.">
        <title>The Global Catalogue of Microorganisms (GCM) 10K type strain sequencing project: providing services to taxonomists for standard genome sequencing and annotation.</title>
        <authorList>
            <consortium name="The Broad Institute Genomics Platform"/>
            <consortium name="The Broad Institute Genome Sequencing Center for Infectious Disease"/>
            <person name="Wu L."/>
            <person name="Ma J."/>
        </authorList>
    </citation>
    <scope>NUCLEOTIDE SEQUENCE [LARGE SCALE GENOMIC DNA]</scope>
    <source>
        <strain evidence="4">JCM 10411</strain>
    </source>
</reference>
<feature type="transmembrane region" description="Helical" evidence="2">
    <location>
        <begin position="54"/>
        <end position="76"/>
    </location>
</feature>
<feature type="compositionally biased region" description="Low complexity" evidence="1">
    <location>
        <begin position="137"/>
        <end position="150"/>
    </location>
</feature>
<keyword evidence="2" id="KW-0812">Transmembrane</keyword>
<accession>A0ABW1E1U1</accession>
<evidence type="ECO:0000313" key="3">
    <source>
        <dbReference type="EMBL" id="MFC5853976.1"/>
    </source>
</evidence>
<keyword evidence="2" id="KW-1133">Transmembrane helix</keyword>
<organism evidence="3 4">
    <name type="scientific">Streptomyces chlorus</name>
    <dbReference type="NCBI Taxonomy" id="887452"/>
    <lineage>
        <taxon>Bacteria</taxon>
        <taxon>Bacillati</taxon>
        <taxon>Actinomycetota</taxon>
        <taxon>Actinomycetes</taxon>
        <taxon>Kitasatosporales</taxon>
        <taxon>Streptomycetaceae</taxon>
        <taxon>Streptomyces</taxon>
    </lineage>
</organism>
<sequence>MRVTLAVEAGDGDAAGASDDLYQWLRQDPDLRVLVRREVPAAPPGGAMGALGELISLLLAPGGPTAALGAAVVVWLQGRRGNQTVTLTLPDGTQVVVSSEKVRGLTAEGAGELAERVAAALQQERYPQAARGTPRPQETQGTQGIQGTRGTAEDDGRVGPSREAG</sequence>
<gene>
    <name evidence="3" type="ORF">ACFPZI_19855</name>
</gene>
<evidence type="ECO:0000313" key="4">
    <source>
        <dbReference type="Proteomes" id="UP001596180"/>
    </source>
</evidence>
<comment type="caution">
    <text evidence="3">The sequence shown here is derived from an EMBL/GenBank/DDBJ whole genome shotgun (WGS) entry which is preliminary data.</text>
</comment>
<evidence type="ECO:0000256" key="2">
    <source>
        <dbReference type="SAM" id="Phobius"/>
    </source>
</evidence>
<evidence type="ECO:0000256" key="1">
    <source>
        <dbReference type="SAM" id="MobiDB-lite"/>
    </source>
</evidence>
<keyword evidence="2" id="KW-0472">Membrane</keyword>
<dbReference type="RefSeq" id="WP_381364704.1">
    <property type="nucleotide sequence ID" value="NZ_JBHSOA010000042.1"/>
</dbReference>